<proteinExistence type="predicted"/>
<organism evidence="1 2">
    <name type="scientific">Rhabditophanes sp. KR3021</name>
    <dbReference type="NCBI Taxonomy" id="114890"/>
    <lineage>
        <taxon>Eukaryota</taxon>
        <taxon>Metazoa</taxon>
        <taxon>Ecdysozoa</taxon>
        <taxon>Nematoda</taxon>
        <taxon>Chromadorea</taxon>
        <taxon>Rhabditida</taxon>
        <taxon>Tylenchina</taxon>
        <taxon>Panagrolaimomorpha</taxon>
        <taxon>Strongyloidoidea</taxon>
        <taxon>Alloionematidae</taxon>
        <taxon>Rhabditophanes</taxon>
    </lineage>
</organism>
<reference evidence="2" key="1">
    <citation type="submission" date="2016-11" db="UniProtKB">
        <authorList>
            <consortium name="WormBaseParasite"/>
        </authorList>
    </citation>
    <scope>IDENTIFICATION</scope>
    <source>
        <strain evidence="2">KR3021</strain>
    </source>
</reference>
<dbReference type="WBParaSite" id="RSKR_0000097400.1">
    <property type="protein sequence ID" value="RSKR_0000097400.1"/>
    <property type="gene ID" value="RSKR_0000097400"/>
</dbReference>
<dbReference type="Proteomes" id="UP000095286">
    <property type="component" value="Unplaced"/>
</dbReference>
<protein>
    <submittedName>
        <fullName evidence="2">Translocon-associated protein subunit alpha</fullName>
    </submittedName>
</protein>
<evidence type="ECO:0000313" key="1">
    <source>
        <dbReference type="Proteomes" id="UP000095286"/>
    </source>
</evidence>
<sequence length="278" mass="30715">MKCLNVSILAFLLFSSAVLLRAEDETVVEEEVVSKKANTIGASPDVKTTYLITSPVDAQVTKEIPVGKGGQMTVGFQNKGEKDFHVLYCQASFRHPQDFKQSYQNFTTEKYETVVRSKEDSSFDVTIVPNDNFAGNALILSIDIFYHDSNKVQYKSNVFNATVFVVHDTDGFSFQNFSLFLTLAAVIGGGGYLVYNYMGNNGERRSTQRVPVEVAPISEEVDYEWIPQEVLKKQGNTSTPNTPKTPKTPKSGKKASPTTEAPAKEEKKGKKAAAKRAD</sequence>
<evidence type="ECO:0000313" key="2">
    <source>
        <dbReference type="WBParaSite" id="RSKR_0000097400.1"/>
    </source>
</evidence>
<name>A0AC35TIF8_9BILA</name>
<accession>A0AC35TIF8</accession>